<feature type="transmembrane region" description="Helical" evidence="6">
    <location>
        <begin position="485"/>
        <end position="504"/>
    </location>
</feature>
<feature type="transmembrane region" description="Helical" evidence="6">
    <location>
        <begin position="445"/>
        <end position="465"/>
    </location>
</feature>
<protein>
    <submittedName>
        <fullName evidence="9">ComEC/Rec2 family competence protein</fullName>
    </submittedName>
</protein>
<dbReference type="Gene3D" id="3.60.15.10">
    <property type="entry name" value="Ribonuclease Z/Hydroxyacylglutathione hydrolase-like"/>
    <property type="match status" value="1"/>
</dbReference>
<dbReference type="InterPro" id="IPR004477">
    <property type="entry name" value="ComEC_N"/>
</dbReference>
<evidence type="ECO:0000256" key="1">
    <source>
        <dbReference type="ARBA" id="ARBA00004651"/>
    </source>
</evidence>
<evidence type="ECO:0000259" key="7">
    <source>
        <dbReference type="Pfam" id="PF03772"/>
    </source>
</evidence>
<feature type="transmembrane region" description="Helical" evidence="6">
    <location>
        <begin position="393"/>
        <end position="412"/>
    </location>
</feature>
<keyword evidence="2" id="KW-1003">Cell membrane</keyword>
<proteinExistence type="predicted"/>
<reference evidence="9" key="2">
    <citation type="journal article" date="2022" name="Microbiol. Resour. Announc.">
        <title>Metagenome Sequencing to Explore Phylogenomics of Terrestrial Cyanobacteria.</title>
        <authorList>
            <person name="Ward R.D."/>
            <person name="Stajich J.E."/>
            <person name="Johansen J.R."/>
            <person name="Huntemann M."/>
            <person name="Clum A."/>
            <person name="Foster B."/>
            <person name="Foster B."/>
            <person name="Roux S."/>
            <person name="Palaniappan K."/>
            <person name="Varghese N."/>
            <person name="Mukherjee S."/>
            <person name="Reddy T.B.K."/>
            <person name="Daum C."/>
            <person name="Copeland A."/>
            <person name="Chen I.A."/>
            <person name="Ivanova N.N."/>
            <person name="Kyrpides N.C."/>
            <person name="Shapiro N."/>
            <person name="Eloe-Fadrosh E.A."/>
            <person name="Pietrasiak N."/>
        </authorList>
    </citation>
    <scope>NUCLEOTIDE SEQUENCE</scope>
    <source>
        <strain evidence="9">CPER-KK1</strain>
    </source>
</reference>
<dbReference type="GO" id="GO:0005886">
    <property type="term" value="C:plasma membrane"/>
    <property type="evidence" value="ECO:0007669"/>
    <property type="project" value="UniProtKB-SubCell"/>
</dbReference>
<dbReference type="AlphaFoldDB" id="A0A951UCQ3"/>
<evidence type="ECO:0000256" key="5">
    <source>
        <dbReference type="ARBA" id="ARBA00023136"/>
    </source>
</evidence>
<dbReference type="Pfam" id="PF03772">
    <property type="entry name" value="Competence"/>
    <property type="match status" value="1"/>
</dbReference>
<comment type="subcellular location">
    <subcellularLocation>
        <location evidence="1">Cell membrane</location>
        <topology evidence="1">Multi-pass membrane protein</topology>
    </subcellularLocation>
</comment>
<feature type="transmembrane region" description="Helical" evidence="6">
    <location>
        <begin position="272"/>
        <end position="292"/>
    </location>
</feature>
<dbReference type="PANTHER" id="PTHR30619:SF1">
    <property type="entry name" value="RECOMBINATION PROTEIN 2"/>
    <property type="match status" value="1"/>
</dbReference>
<dbReference type="Pfam" id="PF13567">
    <property type="entry name" value="DUF4131"/>
    <property type="match status" value="1"/>
</dbReference>
<keyword evidence="5 6" id="KW-0472">Membrane</keyword>
<dbReference type="EMBL" id="JAHHIF010000068">
    <property type="protein sequence ID" value="MBW4548683.1"/>
    <property type="molecule type" value="Genomic_DNA"/>
</dbReference>
<dbReference type="Proteomes" id="UP000753908">
    <property type="component" value="Unassembled WGS sequence"/>
</dbReference>
<organism evidence="9 10">
    <name type="scientific">Symplocastrum torsivum CPER-KK1</name>
    <dbReference type="NCBI Taxonomy" id="450513"/>
    <lineage>
        <taxon>Bacteria</taxon>
        <taxon>Bacillati</taxon>
        <taxon>Cyanobacteriota</taxon>
        <taxon>Cyanophyceae</taxon>
        <taxon>Oscillatoriophycideae</taxon>
        <taxon>Oscillatoriales</taxon>
        <taxon>Microcoleaceae</taxon>
        <taxon>Symplocastrum</taxon>
    </lineage>
</organism>
<dbReference type="PANTHER" id="PTHR30619">
    <property type="entry name" value="DNA INTERNALIZATION/COMPETENCE PROTEIN COMEC/REC2"/>
    <property type="match status" value="1"/>
</dbReference>
<evidence type="ECO:0000256" key="4">
    <source>
        <dbReference type="ARBA" id="ARBA00022989"/>
    </source>
</evidence>
<reference evidence="9" key="1">
    <citation type="submission" date="2021-05" db="EMBL/GenBank/DDBJ databases">
        <authorList>
            <person name="Pietrasiak N."/>
            <person name="Ward R."/>
            <person name="Stajich J.E."/>
            <person name="Kurbessoian T."/>
        </authorList>
    </citation>
    <scope>NUCLEOTIDE SEQUENCE</scope>
    <source>
        <strain evidence="9">CPER-KK1</strain>
    </source>
</reference>
<evidence type="ECO:0000256" key="3">
    <source>
        <dbReference type="ARBA" id="ARBA00022692"/>
    </source>
</evidence>
<gene>
    <name evidence="9" type="ORF">KME25_30395</name>
</gene>
<sequence length="787" mass="84956">MNPASGVLLSLAYICGLLLTASLDLATRSVSWQELGVLILGIFVLGIVGAITIPRFWRTGPKPRLWLAAGLVGAIAPLYFQARVPQPTLNDISQFVRSTNGTVQEQVVTVQGIVQNLPRLTRSSKGQFWLEVKQLNEVESSNQAGVTSKGVTGKLYVTVPLLQATGIYPGQNIAVTGVLYKPKPASNPGDFDFRAYLAREGSFAGFSGRQVSESGEQQARRWGRWVLQQRILRSQVLWLGSPAGSLVSSMVLGSRAVDIPYDIRDQFIKSGLAHTLAASGTQTSLILGFVLVLTKRLSVRAQLAFGTIALGIFVALTGLQASVLRAAIMGFGALLALVTQRKVKPLGSLLVAATLLLIFNPLWIWDLGFQLSFLATLGLLVTVPPLTKRLDWLPPAIASLITIPLAAALWTLPLQLHVFGMVVPYSTAANIICAPLIALISLGGIISALAALISPVVGSALAWLLNYPTQLLMALVEFFNRLPGSSVAVGTISLLSLLLIYGLIGISSTRKKLQRRWWMVVLVALSLIAFPLWQTKAAQYRVTVLAAAQEQVLIIQDHGQVTLLNSGEEDTARFTVLPFLQKQGVNQIDWAIALDSQPRLRSGWLQMLESLPVKEFYDSADSLPASASTQGKDAIASSSAIANAVQSQQGDYQSVSVGQTLSVGSTLIELINAQPAVLQLKIQEQMWLLLGEVQPDIQKQLAKTNNLRQIQVLLWTGEPLIPDLLAVLQPKFAIASSSNTVDIDTAQLLRKAKIPLYWTGRDGAIQWTPNGGFETTLEATNNDASLL</sequence>
<feature type="transmembrane region" description="Helical" evidence="6">
    <location>
        <begin position="35"/>
        <end position="57"/>
    </location>
</feature>
<dbReference type="InterPro" id="IPR025405">
    <property type="entry name" value="DUF4131"/>
</dbReference>
<accession>A0A951UCQ3</accession>
<feature type="transmembrane region" description="Helical" evidence="6">
    <location>
        <begin position="516"/>
        <end position="533"/>
    </location>
</feature>
<evidence type="ECO:0000256" key="2">
    <source>
        <dbReference type="ARBA" id="ARBA00022475"/>
    </source>
</evidence>
<evidence type="ECO:0000313" key="10">
    <source>
        <dbReference type="Proteomes" id="UP000753908"/>
    </source>
</evidence>
<feature type="transmembrane region" description="Helical" evidence="6">
    <location>
        <begin position="346"/>
        <end position="363"/>
    </location>
</feature>
<comment type="caution">
    <text evidence="9">The sequence shown here is derived from an EMBL/GenBank/DDBJ whole genome shotgun (WGS) entry which is preliminary data.</text>
</comment>
<dbReference type="NCBIfam" id="TIGR00360">
    <property type="entry name" value="ComEC_N-term"/>
    <property type="match status" value="1"/>
</dbReference>
<dbReference type="InterPro" id="IPR036866">
    <property type="entry name" value="RibonucZ/Hydroxyglut_hydro"/>
</dbReference>
<feature type="transmembrane region" description="Helical" evidence="6">
    <location>
        <begin position="369"/>
        <end position="386"/>
    </location>
</feature>
<feature type="domain" description="ComEC/Rec2-related protein" evidence="7">
    <location>
        <begin position="250"/>
        <end position="506"/>
    </location>
</feature>
<keyword evidence="4 6" id="KW-1133">Transmembrane helix</keyword>
<feature type="domain" description="DUF4131" evidence="8">
    <location>
        <begin position="33"/>
        <end position="211"/>
    </location>
</feature>
<feature type="transmembrane region" description="Helical" evidence="6">
    <location>
        <begin position="299"/>
        <end position="316"/>
    </location>
</feature>
<feature type="transmembrane region" description="Helical" evidence="6">
    <location>
        <begin position="6"/>
        <end position="23"/>
    </location>
</feature>
<evidence type="ECO:0000259" key="8">
    <source>
        <dbReference type="Pfam" id="PF13567"/>
    </source>
</evidence>
<evidence type="ECO:0000313" key="9">
    <source>
        <dbReference type="EMBL" id="MBW4548683.1"/>
    </source>
</evidence>
<keyword evidence="3 6" id="KW-0812">Transmembrane</keyword>
<name>A0A951UCQ3_9CYAN</name>
<evidence type="ECO:0000256" key="6">
    <source>
        <dbReference type="SAM" id="Phobius"/>
    </source>
</evidence>
<dbReference type="InterPro" id="IPR052159">
    <property type="entry name" value="Competence_DNA_uptake"/>
</dbReference>
<feature type="transmembrane region" description="Helical" evidence="6">
    <location>
        <begin position="418"/>
        <end position="438"/>
    </location>
</feature>